<accession>A0A562M7N6</accession>
<proteinExistence type="predicted"/>
<name>A0A562M7N6_9SPHI</name>
<dbReference type="RefSeq" id="WP_145330701.1">
    <property type="nucleotide sequence ID" value="NZ_JBPFQT010000025.1"/>
</dbReference>
<protein>
    <submittedName>
        <fullName evidence="2">Uncharacterized protein</fullName>
    </submittedName>
</protein>
<dbReference type="AlphaFoldDB" id="A0A562M7N6"/>
<sequence>MKRKPILNFFDIASDVDLLPENELFKLKGGDSDIAWETEGPEIDVYPPDGGGDDDNWDDGGDDGPEEPWDDECDEDWDGDDHGDGGTDNDEEEQPKCTCTKGIVGLGSGGIVDYSNHLGTFRSAITADLNNPNTNQAFKDTLNGLNQIFNRIESSNFNLVINFGDADGSAAYTSLSGNKDVKITMDQSELVYKKDIYLAGTEILLHKKGDLNYAAFNEVLAHELKHVEQFLDGRIGFNMFDNEIKLKYGIDDEVEAFAFANNYATFGNPPVEINETWVKNQTITVTGADGQPQTIKPYANLGDGKNCPIHGVSSNPN</sequence>
<evidence type="ECO:0000313" key="2">
    <source>
        <dbReference type="EMBL" id="TWI15581.1"/>
    </source>
</evidence>
<reference evidence="2 3" key="1">
    <citation type="journal article" date="2015" name="Stand. Genomic Sci.">
        <title>Genomic Encyclopedia of Bacterial and Archaeal Type Strains, Phase III: the genomes of soil and plant-associated and newly described type strains.</title>
        <authorList>
            <person name="Whitman W.B."/>
            <person name="Woyke T."/>
            <person name="Klenk H.P."/>
            <person name="Zhou Y."/>
            <person name="Lilburn T.G."/>
            <person name="Beck B.J."/>
            <person name="De Vos P."/>
            <person name="Vandamme P."/>
            <person name="Eisen J.A."/>
            <person name="Garrity G."/>
            <person name="Hugenholtz P."/>
            <person name="Kyrpides N.C."/>
        </authorList>
    </citation>
    <scope>NUCLEOTIDE SEQUENCE [LARGE SCALE GENOMIC DNA]</scope>
    <source>
        <strain evidence="2 3">CGMCC 1.6855</strain>
    </source>
</reference>
<evidence type="ECO:0000313" key="3">
    <source>
        <dbReference type="Proteomes" id="UP000315908"/>
    </source>
</evidence>
<gene>
    <name evidence="2" type="ORF">IQ31_04983</name>
</gene>
<dbReference type="EMBL" id="VLKR01000041">
    <property type="protein sequence ID" value="TWI15581.1"/>
    <property type="molecule type" value="Genomic_DNA"/>
</dbReference>
<dbReference type="OrthoDB" id="9975467at2"/>
<dbReference type="Proteomes" id="UP000315908">
    <property type="component" value="Unassembled WGS sequence"/>
</dbReference>
<evidence type="ECO:0000256" key="1">
    <source>
        <dbReference type="SAM" id="MobiDB-lite"/>
    </source>
</evidence>
<comment type="caution">
    <text evidence="2">The sequence shown here is derived from an EMBL/GenBank/DDBJ whole genome shotgun (WGS) entry which is preliminary data.</text>
</comment>
<organism evidence="2 3">
    <name type="scientific">Sphingobacterium siyangense</name>
    <dbReference type="NCBI Taxonomy" id="459529"/>
    <lineage>
        <taxon>Bacteria</taxon>
        <taxon>Pseudomonadati</taxon>
        <taxon>Bacteroidota</taxon>
        <taxon>Sphingobacteriia</taxon>
        <taxon>Sphingobacteriales</taxon>
        <taxon>Sphingobacteriaceae</taxon>
        <taxon>Sphingobacterium</taxon>
    </lineage>
</organism>
<feature type="region of interest" description="Disordered" evidence="1">
    <location>
        <begin position="31"/>
        <end position="96"/>
    </location>
</feature>
<feature type="compositionally biased region" description="Acidic residues" evidence="1">
    <location>
        <begin position="51"/>
        <end position="79"/>
    </location>
</feature>